<keyword evidence="1" id="KW-0732">Signal</keyword>
<dbReference type="Proteomes" id="UP000700596">
    <property type="component" value="Unassembled WGS sequence"/>
</dbReference>
<evidence type="ECO:0000259" key="2">
    <source>
        <dbReference type="Pfam" id="PF17111"/>
    </source>
</evidence>
<accession>A0A9P9IVR9</accession>
<proteinExistence type="predicted"/>
<dbReference type="EMBL" id="JAGMWT010000002">
    <property type="protein sequence ID" value="KAH7135377.1"/>
    <property type="molecule type" value="Genomic_DNA"/>
</dbReference>
<name>A0A9P9IVR9_9PLEO</name>
<evidence type="ECO:0000313" key="4">
    <source>
        <dbReference type="Proteomes" id="UP000700596"/>
    </source>
</evidence>
<gene>
    <name evidence="3" type="ORF">B0J11DRAFT_158095</name>
</gene>
<feature type="signal peptide" evidence="1">
    <location>
        <begin position="1"/>
        <end position="19"/>
    </location>
</feature>
<protein>
    <recommendedName>
        <fullName evidence="2">Azaphilone pigments biosynthesis cluster protein L N-terminal domain-containing protein</fullName>
    </recommendedName>
</protein>
<dbReference type="AlphaFoldDB" id="A0A9P9IVR9"/>
<organism evidence="3 4">
    <name type="scientific">Dendryphion nanum</name>
    <dbReference type="NCBI Taxonomy" id="256645"/>
    <lineage>
        <taxon>Eukaryota</taxon>
        <taxon>Fungi</taxon>
        <taxon>Dikarya</taxon>
        <taxon>Ascomycota</taxon>
        <taxon>Pezizomycotina</taxon>
        <taxon>Dothideomycetes</taxon>
        <taxon>Pleosporomycetidae</taxon>
        <taxon>Pleosporales</taxon>
        <taxon>Torulaceae</taxon>
        <taxon>Dendryphion</taxon>
    </lineage>
</organism>
<sequence length="149" mass="16713">MADPLSIVASVITLIQVSAQVTVLLKQFRDEVNVVDATLNGLLSDVQGLFQVLEAMKETFEQDEIKDNLQVTGHVGTHWKNLARSMKEGTATLQQLRGLLDNVNKTTSFLDGPRKQIRFKSAIDQITEFRERIQSYRSALQLSLNTVIL</sequence>
<feature type="domain" description="Azaphilone pigments biosynthesis cluster protein L N-terminal" evidence="2">
    <location>
        <begin position="2"/>
        <end position="148"/>
    </location>
</feature>
<feature type="chain" id="PRO_5040430927" description="Azaphilone pigments biosynthesis cluster protein L N-terminal domain-containing protein" evidence="1">
    <location>
        <begin position="20"/>
        <end position="149"/>
    </location>
</feature>
<keyword evidence="4" id="KW-1185">Reference proteome</keyword>
<reference evidence="3" key="1">
    <citation type="journal article" date="2021" name="Nat. Commun.">
        <title>Genetic determinants of endophytism in the Arabidopsis root mycobiome.</title>
        <authorList>
            <person name="Mesny F."/>
            <person name="Miyauchi S."/>
            <person name="Thiergart T."/>
            <person name="Pickel B."/>
            <person name="Atanasova L."/>
            <person name="Karlsson M."/>
            <person name="Huettel B."/>
            <person name="Barry K.W."/>
            <person name="Haridas S."/>
            <person name="Chen C."/>
            <person name="Bauer D."/>
            <person name="Andreopoulos W."/>
            <person name="Pangilinan J."/>
            <person name="LaButti K."/>
            <person name="Riley R."/>
            <person name="Lipzen A."/>
            <person name="Clum A."/>
            <person name="Drula E."/>
            <person name="Henrissat B."/>
            <person name="Kohler A."/>
            <person name="Grigoriev I.V."/>
            <person name="Martin F.M."/>
            <person name="Hacquard S."/>
        </authorList>
    </citation>
    <scope>NUCLEOTIDE SEQUENCE</scope>
    <source>
        <strain evidence="3">MPI-CAGE-CH-0243</strain>
    </source>
</reference>
<evidence type="ECO:0000256" key="1">
    <source>
        <dbReference type="SAM" id="SignalP"/>
    </source>
</evidence>
<dbReference type="OrthoDB" id="195446at2759"/>
<evidence type="ECO:0000313" key="3">
    <source>
        <dbReference type="EMBL" id="KAH7135377.1"/>
    </source>
</evidence>
<comment type="caution">
    <text evidence="3">The sequence shown here is derived from an EMBL/GenBank/DDBJ whole genome shotgun (WGS) entry which is preliminary data.</text>
</comment>
<dbReference type="InterPro" id="IPR031348">
    <property type="entry name" value="PigL_N"/>
</dbReference>
<dbReference type="Pfam" id="PF17111">
    <property type="entry name" value="PigL_N"/>
    <property type="match status" value="1"/>
</dbReference>